<evidence type="ECO:0000313" key="1">
    <source>
        <dbReference type="EMBL" id="AQP47780.1"/>
    </source>
</evidence>
<proteinExistence type="predicted"/>
<reference evidence="2" key="1">
    <citation type="submission" date="2017-02" db="EMBL/GenBank/DDBJ databases">
        <title>Tessaracoccus aquaemaris sp. nov., isolated from the intestine of a Korean rockfish, Sebastes schlegelii, in a marine aquaculture pond.</title>
        <authorList>
            <person name="Tak E.J."/>
            <person name="Bae J.-W."/>
        </authorList>
    </citation>
    <scope>NUCLEOTIDE SEQUENCE [LARGE SCALE GENOMIC DNA]</scope>
    <source>
        <strain evidence="2">NSG39</strain>
    </source>
</reference>
<dbReference type="OrthoDB" id="6556108at2"/>
<dbReference type="AlphaFoldDB" id="A0A1Q2CP11"/>
<dbReference type="KEGG" id="tes:BW730_10035"/>
<evidence type="ECO:0000313" key="2">
    <source>
        <dbReference type="Proteomes" id="UP000188145"/>
    </source>
</evidence>
<gene>
    <name evidence="1" type="ORF">BW730_10035</name>
</gene>
<name>A0A1Q2CP11_9ACTN</name>
<evidence type="ECO:0008006" key="3">
    <source>
        <dbReference type="Google" id="ProtNLM"/>
    </source>
</evidence>
<protein>
    <recommendedName>
        <fullName evidence="3">Suppressor of fused-like domain-containing protein</fullName>
    </recommendedName>
</protein>
<sequence length="239" mass="25035">MAWFKRKKEEAQAPEEIEDDPRWEQWADARNGYWNGIGKLDADVIAYLVSPEFMGAPPWPTTRQAYSVTRTDSTTIIASDGMTDPDRDASGPANGFGGEVYLESPGLVGADFSAIQESWELDALQNFAANVAELGGITGHLDNYGVVSMELPAPEGIPAQMVTPNGTVGVLIGLDAPGRAAGVDLGEGVSARMIPVTVITPAETAYIVEGGAAARGDLAEKLAAAGVGVSSDVNRQSVV</sequence>
<accession>A0A1Q2CP11</accession>
<keyword evidence="2" id="KW-1185">Reference proteome</keyword>
<organism evidence="1 2">
    <name type="scientific">Tessaracoccus aquimaris</name>
    <dbReference type="NCBI Taxonomy" id="1332264"/>
    <lineage>
        <taxon>Bacteria</taxon>
        <taxon>Bacillati</taxon>
        <taxon>Actinomycetota</taxon>
        <taxon>Actinomycetes</taxon>
        <taxon>Propionibacteriales</taxon>
        <taxon>Propionibacteriaceae</taxon>
        <taxon>Tessaracoccus</taxon>
    </lineage>
</organism>
<dbReference type="Proteomes" id="UP000188145">
    <property type="component" value="Chromosome"/>
</dbReference>
<dbReference type="STRING" id="1332264.BW730_10035"/>
<dbReference type="EMBL" id="CP019606">
    <property type="protein sequence ID" value="AQP47780.1"/>
    <property type="molecule type" value="Genomic_DNA"/>
</dbReference>
<dbReference type="RefSeq" id="WP_077686116.1">
    <property type="nucleotide sequence ID" value="NZ_CP019606.1"/>
</dbReference>